<evidence type="ECO:0000313" key="7">
    <source>
        <dbReference type="EMBL" id="KAK3015889.1"/>
    </source>
</evidence>
<dbReference type="InterPro" id="IPR013083">
    <property type="entry name" value="Znf_RING/FYVE/PHD"/>
</dbReference>
<dbReference type="Gene3D" id="3.30.40.10">
    <property type="entry name" value="Zinc/RING finger domain, C3HC4 (zinc finger)"/>
    <property type="match status" value="1"/>
</dbReference>
<dbReference type="GO" id="GO:0008270">
    <property type="term" value="F:zinc ion binding"/>
    <property type="evidence" value="ECO:0007669"/>
    <property type="project" value="UniProtKB-KW"/>
</dbReference>
<keyword evidence="2 4" id="KW-0863">Zinc-finger</keyword>
<dbReference type="PROSITE" id="PS50089">
    <property type="entry name" value="ZF_RING_2"/>
    <property type="match status" value="1"/>
</dbReference>
<dbReference type="InterPro" id="IPR044592">
    <property type="entry name" value="RING1A/B"/>
</dbReference>
<dbReference type="InterPro" id="IPR001841">
    <property type="entry name" value="Znf_RING"/>
</dbReference>
<keyword evidence="1" id="KW-0479">Metal-binding</keyword>
<reference evidence="7" key="1">
    <citation type="submission" date="2022-12" db="EMBL/GenBank/DDBJ databases">
        <title>Draft genome assemblies for two species of Escallonia (Escalloniales).</title>
        <authorList>
            <person name="Chanderbali A."/>
            <person name="Dervinis C."/>
            <person name="Anghel I."/>
            <person name="Soltis D."/>
            <person name="Soltis P."/>
            <person name="Zapata F."/>
        </authorList>
    </citation>
    <scope>NUCLEOTIDE SEQUENCE</scope>
    <source>
        <strain evidence="7">UCBG64.0493</strain>
        <tissue evidence="7">Leaf</tissue>
    </source>
</reference>
<organism evidence="7 8">
    <name type="scientific">Escallonia herrerae</name>
    <dbReference type="NCBI Taxonomy" id="1293975"/>
    <lineage>
        <taxon>Eukaryota</taxon>
        <taxon>Viridiplantae</taxon>
        <taxon>Streptophyta</taxon>
        <taxon>Embryophyta</taxon>
        <taxon>Tracheophyta</taxon>
        <taxon>Spermatophyta</taxon>
        <taxon>Magnoliopsida</taxon>
        <taxon>eudicotyledons</taxon>
        <taxon>Gunneridae</taxon>
        <taxon>Pentapetalae</taxon>
        <taxon>asterids</taxon>
        <taxon>campanulids</taxon>
        <taxon>Escalloniales</taxon>
        <taxon>Escalloniaceae</taxon>
        <taxon>Escallonia</taxon>
    </lineage>
</organism>
<evidence type="ECO:0000313" key="8">
    <source>
        <dbReference type="Proteomes" id="UP001188597"/>
    </source>
</evidence>
<evidence type="ECO:0000256" key="2">
    <source>
        <dbReference type="ARBA" id="ARBA00022771"/>
    </source>
</evidence>
<evidence type="ECO:0000256" key="1">
    <source>
        <dbReference type="ARBA" id="ARBA00022723"/>
    </source>
</evidence>
<evidence type="ECO:0000256" key="3">
    <source>
        <dbReference type="ARBA" id="ARBA00022833"/>
    </source>
</evidence>
<dbReference type="EMBL" id="JAVXUP010001107">
    <property type="protein sequence ID" value="KAK3015889.1"/>
    <property type="molecule type" value="Genomic_DNA"/>
</dbReference>
<protein>
    <recommendedName>
        <fullName evidence="6">RING-type domain-containing protein</fullName>
    </recommendedName>
</protein>
<keyword evidence="8" id="KW-1185">Reference proteome</keyword>
<dbReference type="PANTHER" id="PTHR46537">
    <property type="entry name" value="OS11G0578200 PROTEIN"/>
    <property type="match status" value="1"/>
</dbReference>
<dbReference type="AlphaFoldDB" id="A0AA88VYD3"/>
<feature type="compositionally biased region" description="Basic and acidic residues" evidence="5">
    <location>
        <begin position="134"/>
        <end position="155"/>
    </location>
</feature>
<evidence type="ECO:0000259" key="6">
    <source>
        <dbReference type="PROSITE" id="PS50089"/>
    </source>
</evidence>
<dbReference type="PROSITE" id="PS00518">
    <property type="entry name" value="ZF_RING_1"/>
    <property type="match status" value="1"/>
</dbReference>
<gene>
    <name evidence="7" type="ORF">RJ639_005716</name>
</gene>
<feature type="domain" description="RING-type" evidence="6">
    <location>
        <begin position="1"/>
        <end position="27"/>
    </location>
</feature>
<evidence type="ECO:0000256" key="5">
    <source>
        <dbReference type="SAM" id="MobiDB-lite"/>
    </source>
</evidence>
<dbReference type="SUPFAM" id="SSF57850">
    <property type="entry name" value="RING/U-box"/>
    <property type="match status" value="1"/>
</dbReference>
<sequence>MECLHRFCRECIDKSMRLGNNECPACRTRCATRRSLRDDPNYDALIAVLYPDIDKYEEEELAFHEEEKARNKQIQASIAQTLRRQSEALGRKRTTARATAAAFVRRSQGTTRRLRGRKNYRAAELQLSDNEETDNSHDKGKDSSSADEHITEAKPKRYKRSGARFSKPSLAASSADGGYEENDSEANKESAGASAGLVSSSDMLAWGRGGMRSHTRHGSLINGNGKNTRNGRLSKLLDCLRNSGENDDGVKIDIEMQFWNLDIHLFLVSLDEQRIPSLRRPNICCKPTLSVRQLCQYVALQTSVQADEVEMLLVKELHSNHDPSSSPSSYISGGCVIDPCKDELHILEEHETLVGLQSLCNFRRHYLLLAYRQKFSGLVDS</sequence>
<dbReference type="InterPro" id="IPR017907">
    <property type="entry name" value="Znf_RING_CS"/>
</dbReference>
<dbReference type="Proteomes" id="UP001188597">
    <property type="component" value="Unassembled WGS sequence"/>
</dbReference>
<keyword evidence="3" id="KW-0862">Zinc</keyword>
<proteinExistence type="predicted"/>
<evidence type="ECO:0000256" key="4">
    <source>
        <dbReference type="PROSITE-ProRule" id="PRU00175"/>
    </source>
</evidence>
<comment type="caution">
    <text evidence="7">The sequence shown here is derived from an EMBL/GenBank/DDBJ whole genome shotgun (WGS) entry which is preliminary data.</text>
</comment>
<feature type="region of interest" description="Disordered" evidence="5">
    <location>
        <begin position="85"/>
        <end position="195"/>
    </location>
</feature>
<accession>A0AA88VYD3</accession>
<name>A0AA88VYD3_9ASTE</name>
<dbReference type="PANTHER" id="PTHR46537:SF3">
    <property type="entry name" value="E3 UBIQUITIN-PROTEIN LIGASE RING1A"/>
    <property type="match status" value="1"/>
</dbReference>
<feature type="compositionally biased region" description="Low complexity" evidence="5">
    <location>
        <begin position="96"/>
        <end position="106"/>
    </location>
</feature>
<dbReference type="Pfam" id="PF13923">
    <property type="entry name" value="zf-C3HC4_2"/>
    <property type="match status" value="1"/>
</dbReference>